<accession>A0A1F8B5T2</accession>
<keyword evidence="1" id="KW-0812">Transmembrane</keyword>
<name>A0A1F8B5T2_9BACT</name>
<comment type="caution">
    <text evidence="2">The sequence shown here is derived from an EMBL/GenBank/DDBJ whole genome shotgun (WGS) entry which is preliminary data.</text>
</comment>
<evidence type="ECO:0000313" key="2">
    <source>
        <dbReference type="EMBL" id="OGM59396.1"/>
    </source>
</evidence>
<dbReference type="Proteomes" id="UP000176404">
    <property type="component" value="Unassembled WGS sequence"/>
</dbReference>
<organism evidence="2 3">
    <name type="scientific">Candidatus Woesebacteria bacterium RIFCSPLOWO2_01_FULL_39_10b</name>
    <dbReference type="NCBI Taxonomy" id="1802517"/>
    <lineage>
        <taxon>Bacteria</taxon>
        <taxon>Candidatus Woeseibacteriota</taxon>
    </lineage>
</organism>
<sequence length="897" mass="102816">MNKIIKISLASLFIIFAIALIFYIYWPFADGFINQKRTVGDALMHLANVISFQRNHPFPIMAWKTEWAGYPVIEGYPWLHYYIIQPLLSLFSTPGLAMDYYSAIFLLVYYILSFLLLFYVSKNAFLALFFSLVLVYGADSQMPFTVNAFMTFTASMFLLPLILLTTGIARQKNSMRLFVLSSMILSLSFYSHGAMTGIVIFPTIFPFLILDKYGKISKESILRTLKYFSVFALLSSVQIYQFISYNAQGYLRGVKPFPLSDIPARLQYLFSWQNPVLLPLVLIFIPLFIFAVRKSYSQIKPYLFSFIFIFFIFTLMVFNITSMNLVLLAERMLWGLSLVFLFLFAKVVRELTKSGLKRSVVAGAVFFITTALYLYFTLVIKPPHLVPETLRAYDPYLYHIDEKTNKEQLSLKPYEMKYSSKYDLVYSYPPLSWDKGFNNYRADGISYNIYSNWNIWSSNPRYKGRFPAAKGLPLEWSGLVTASEYGLLGEAGTPDDSIWAINQVLFFFDWYAIRHFEIAEMDSELAEYLRKEPLITSTERSLDLIYHSIDKKFIGPIYTPTNAKTMAVVSPKIQYDNFIRTLSYSEFTSKRLIPIYLGSSLRSINKENLKYFDSVFLYGYNNPILSGGKWELLADYVKNGGKLIVETGQKVGETESVNLPEVFPIKTTKMTVVSKPWKVGVSENELTTGINMADFTPLKTKYLPYSISEAKPEFLKNWAKEALGKDGSIVLAFGQLGKGSVVWSGLNLPFHAIDNRNTSETLIFANILDWFFPEIEAPITDFELSHSKPEEIIVKSSQGKGVLLKENYNPGWWAKLNGKKVKIFKAGLFEMYIPFASTEGGQVVELNYYGAPIHWVLFLVSTTSLIGTFIYLFFNKNPLLWINKLTKLNINIDEEDN</sequence>
<feature type="transmembrane region" description="Helical" evidence="1">
    <location>
        <begin position="360"/>
        <end position="380"/>
    </location>
</feature>
<keyword evidence="1" id="KW-1133">Transmembrane helix</keyword>
<evidence type="ECO:0000313" key="3">
    <source>
        <dbReference type="Proteomes" id="UP000176404"/>
    </source>
</evidence>
<dbReference type="EMBL" id="MGHD01000020">
    <property type="protein sequence ID" value="OGM59396.1"/>
    <property type="molecule type" value="Genomic_DNA"/>
</dbReference>
<dbReference type="Gene3D" id="3.40.50.880">
    <property type="match status" value="1"/>
</dbReference>
<feature type="transmembrane region" description="Helical" evidence="1">
    <location>
        <begin position="230"/>
        <end position="251"/>
    </location>
</feature>
<evidence type="ECO:0000256" key="1">
    <source>
        <dbReference type="SAM" id="Phobius"/>
    </source>
</evidence>
<evidence type="ECO:0008006" key="4">
    <source>
        <dbReference type="Google" id="ProtNLM"/>
    </source>
</evidence>
<feature type="transmembrane region" description="Helical" evidence="1">
    <location>
        <begin position="103"/>
        <end position="136"/>
    </location>
</feature>
<protein>
    <recommendedName>
        <fullName evidence="4">Membrane protein 6-pyruvoyl-tetrahydropterin synthase-related domain-containing protein</fullName>
    </recommendedName>
</protein>
<keyword evidence="1" id="KW-0472">Membrane</keyword>
<feature type="transmembrane region" description="Helical" evidence="1">
    <location>
        <begin position="148"/>
        <end position="169"/>
    </location>
</feature>
<dbReference type="STRING" id="1802517.A2892_03530"/>
<gene>
    <name evidence="2" type="ORF">A2892_03530</name>
</gene>
<feature type="transmembrane region" description="Helical" evidence="1">
    <location>
        <begin position="853"/>
        <end position="874"/>
    </location>
</feature>
<feature type="transmembrane region" description="Helical" evidence="1">
    <location>
        <begin position="189"/>
        <end position="210"/>
    </location>
</feature>
<feature type="transmembrane region" description="Helical" evidence="1">
    <location>
        <begin position="271"/>
        <end position="290"/>
    </location>
</feature>
<feature type="transmembrane region" description="Helical" evidence="1">
    <location>
        <begin position="302"/>
        <end position="320"/>
    </location>
</feature>
<feature type="transmembrane region" description="Helical" evidence="1">
    <location>
        <begin position="7"/>
        <end position="26"/>
    </location>
</feature>
<proteinExistence type="predicted"/>
<reference evidence="2 3" key="1">
    <citation type="journal article" date="2016" name="Nat. Commun.">
        <title>Thousands of microbial genomes shed light on interconnected biogeochemical processes in an aquifer system.</title>
        <authorList>
            <person name="Anantharaman K."/>
            <person name="Brown C.T."/>
            <person name="Hug L.A."/>
            <person name="Sharon I."/>
            <person name="Castelle C.J."/>
            <person name="Probst A.J."/>
            <person name="Thomas B.C."/>
            <person name="Singh A."/>
            <person name="Wilkins M.J."/>
            <person name="Karaoz U."/>
            <person name="Brodie E.L."/>
            <person name="Williams K.H."/>
            <person name="Hubbard S.S."/>
            <person name="Banfield J.F."/>
        </authorList>
    </citation>
    <scope>NUCLEOTIDE SEQUENCE [LARGE SCALE GENOMIC DNA]</scope>
</reference>
<dbReference type="AlphaFoldDB" id="A0A1F8B5T2"/>
<dbReference type="InterPro" id="IPR029062">
    <property type="entry name" value="Class_I_gatase-like"/>
</dbReference>
<dbReference type="SUPFAM" id="SSF52317">
    <property type="entry name" value="Class I glutamine amidotransferase-like"/>
    <property type="match status" value="1"/>
</dbReference>
<feature type="transmembrane region" description="Helical" evidence="1">
    <location>
        <begin position="332"/>
        <end position="348"/>
    </location>
</feature>